<feature type="region of interest" description="Disordered" evidence="1">
    <location>
        <begin position="90"/>
        <end position="117"/>
    </location>
</feature>
<dbReference type="SUPFAM" id="SSF46785">
    <property type="entry name" value="Winged helix' DNA-binding domain"/>
    <property type="match status" value="1"/>
</dbReference>
<dbReference type="InterPro" id="IPR036388">
    <property type="entry name" value="WH-like_DNA-bd_sf"/>
</dbReference>
<evidence type="ECO:0000313" key="3">
    <source>
        <dbReference type="Proteomes" id="UP000399805"/>
    </source>
</evidence>
<proteinExistence type="predicted"/>
<feature type="compositionally biased region" description="Basic and acidic residues" evidence="1">
    <location>
        <begin position="90"/>
        <end position="105"/>
    </location>
</feature>
<reference evidence="2 3" key="1">
    <citation type="submission" date="2019-09" db="EMBL/GenBank/DDBJ databases">
        <authorList>
            <person name="Leyn A S."/>
        </authorList>
    </citation>
    <scope>NUCLEOTIDE SEQUENCE [LARGE SCALE GENOMIC DNA]</scope>
    <source>
        <strain evidence="2">AA231_1</strain>
    </source>
</reference>
<dbReference type="InterPro" id="IPR021660">
    <property type="entry name" value="DUF3253"/>
</dbReference>
<dbReference type="Gene3D" id="1.10.10.10">
    <property type="entry name" value="Winged helix-like DNA-binding domain superfamily/Winged helix DNA-binding domain"/>
    <property type="match status" value="1"/>
</dbReference>
<evidence type="ECO:0008006" key="4">
    <source>
        <dbReference type="Google" id="ProtNLM"/>
    </source>
</evidence>
<gene>
    <name evidence="2" type="ORF">AA23TX_03029</name>
</gene>
<dbReference type="AlphaFoldDB" id="A0A6I8LNJ6"/>
<evidence type="ECO:0000313" key="2">
    <source>
        <dbReference type="EMBL" id="VVJ18008.1"/>
    </source>
</evidence>
<evidence type="ECO:0000256" key="1">
    <source>
        <dbReference type="SAM" id="MobiDB-lite"/>
    </source>
</evidence>
<dbReference type="InterPro" id="IPR036390">
    <property type="entry name" value="WH_DNA-bd_sf"/>
</dbReference>
<keyword evidence="3" id="KW-1185">Reference proteome</keyword>
<dbReference type="RefSeq" id="WP_155543085.1">
    <property type="nucleotide sequence ID" value="NZ_CABVGP010000001.1"/>
</dbReference>
<feature type="compositionally biased region" description="Basic and acidic residues" evidence="1">
    <location>
        <begin position="1"/>
        <end position="16"/>
    </location>
</feature>
<dbReference type="EMBL" id="CABVGP010000001">
    <property type="protein sequence ID" value="VVJ18008.1"/>
    <property type="molecule type" value="Genomic_DNA"/>
</dbReference>
<organism evidence="2 3">
    <name type="scientific">Amycolatopsis camponoti</name>
    <dbReference type="NCBI Taxonomy" id="2606593"/>
    <lineage>
        <taxon>Bacteria</taxon>
        <taxon>Bacillati</taxon>
        <taxon>Actinomycetota</taxon>
        <taxon>Actinomycetes</taxon>
        <taxon>Pseudonocardiales</taxon>
        <taxon>Pseudonocardiaceae</taxon>
        <taxon>Amycolatopsis</taxon>
    </lineage>
</organism>
<dbReference type="Proteomes" id="UP000399805">
    <property type="component" value="Unassembled WGS sequence"/>
</dbReference>
<accession>A0A6I8LNJ6</accession>
<dbReference type="Pfam" id="PF11625">
    <property type="entry name" value="DUF3253"/>
    <property type="match status" value="1"/>
</dbReference>
<sequence length="117" mass="12605">MTDRSAPRRELERIRDGGGPGADQGRVALTAGTAEDRLRAAILALATGRGVNSSTCPSDAARAVSAEWRPLLPQARELARSLARTGRVELTQRGHTLDPDGEWRGPIRIRLPRSASE</sequence>
<feature type="region of interest" description="Disordered" evidence="1">
    <location>
        <begin position="1"/>
        <end position="26"/>
    </location>
</feature>
<name>A0A6I8LNJ6_9PSEU</name>
<protein>
    <recommendedName>
        <fullName evidence="4">DUF3253 domain-containing protein</fullName>
    </recommendedName>
</protein>